<keyword evidence="2" id="KW-0805">Transcription regulation</keyword>
<gene>
    <name evidence="6" type="ORF">TM49_17055</name>
</gene>
<dbReference type="InterPro" id="IPR000847">
    <property type="entry name" value="LysR_HTH_N"/>
</dbReference>
<dbReference type="PATRIC" id="fig|1486262.3.peg.3528"/>
<dbReference type="Gene3D" id="3.40.190.290">
    <property type="match status" value="1"/>
</dbReference>
<evidence type="ECO:0000256" key="3">
    <source>
        <dbReference type="ARBA" id="ARBA00023125"/>
    </source>
</evidence>
<evidence type="ECO:0000256" key="2">
    <source>
        <dbReference type="ARBA" id="ARBA00023015"/>
    </source>
</evidence>
<dbReference type="SUPFAM" id="SSF53850">
    <property type="entry name" value="Periplasmic binding protein-like II"/>
    <property type="match status" value="1"/>
</dbReference>
<dbReference type="HOGENOM" id="CLU_039613_16_1_5"/>
<dbReference type="InterPro" id="IPR036388">
    <property type="entry name" value="WH-like_DNA-bd_sf"/>
</dbReference>
<reference evidence="6 7" key="1">
    <citation type="journal article" date="2015" name="Genome Announc.">
        <title>Complete genome sequence of Martelella endophytica YC6887, which has antifungal activity associated with a halophyte.</title>
        <authorList>
            <person name="Khan A."/>
            <person name="Khan H."/>
            <person name="Chung E.J."/>
            <person name="Hossain M.T."/>
            <person name="Chung Y.R."/>
        </authorList>
    </citation>
    <scope>NUCLEOTIDE SEQUENCE [LARGE SCALE GENOMIC DNA]</scope>
    <source>
        <strain evidence="6">YC6887</strain>
    </source>
</reference>
<accession>A0A0D5LSS5</accession>
<dbReference type="GO" id="GO:0043565">
    <property type="term" value="F:sequence-specific DNA binding"/>
    <property type="evidence" value="ECO:0007669"/>
    <property type="project" value="TreeGrafter"/>
</dbReference>
<dbReference type="Pfam" id="PF00126">
    <property type="entry name" value="HTH_1"/>
    <property type="match status" value="1"/>
</dbReference>
<dbReference type="FunFam" id="1.10.10.10:FF:000001">
    <property type="entry name" value="LysR family transcriptional regulator"/>
    <property type="match status" value="1"/>
</dbReference>
<dbReference type="KEGG" id="mey:TM49_17055"/>
<dbReference type="PANTHER" id="PTHR30537:SF1">
    <property type="entry name" value="HTH-TYPE TRANSCRIPTIONAL REGULATOR PGRR"/>
    <property type="match status" value="1"/>
</dbReference>
<dbReference type="Pfam" id="PF03466">
    <property type="entry name" value="LysR_substrate"/>
    <property type="match status" value="1"/>
</dbReference>
<dbReference type="Proteomes" id="UP000032611">
    <property type="component" value="Chromosome"/>
</dbReference>
<feature type="domain" description="HTH lysR-type" evidence="5">
    <location>
        <begin position="4"/>
        <end position="61"/>
    </location>
</feature>
<protein>
    <recommendedName>
        <fullName evidence="5">HTH lysR-type domain-containing protein</fullName>
    </recommendedName>
</protein>
<evidence type="ECO:0000313" key="7">
    <source>
        <dbReference type="Proteomes" id="UP000032611"/>
    </source>
</evidence>
<dbReference type="Gene3D" id="1.10.10.10">
    <property type="entry name" value="Winged helix-like DNA-binding domain superfamily/Winged helix DNA-binding domain"/>
    <property type="match status" value="1"/>
</dbReference>
<proteinExistence type="inferred from homology"/>
<dbReference type="InterPro" id="IPR058163">
    <property type="entry name" value="LysR-type_TF_proteobact-type"/>
</dbReference>
<organism evidence="6 7">
    <name type="scientific">Martelella endophytica</name>
    <dbReference type="NCBI Taxonomy" id="1486262"/>
    <lineage>
        <taxon>Bacteria</taxon>
        <taxon>Pseudomonadati</taxon>
        <taxon>Pseudomonadota</taxon>
        <taxon>Alphaproteobacteria</taxon>
        <taxon>Hyphomicrobiales</taxon>
        <taxon>Aurantimonadaceae</taxon>
        <taxon>Martelella</taxon>
    </lineage>
</organism>
<keyword evidence="3" id="KW-0238">DNA-binding</keyword>
<dbReference type="PANTHER" id="PTHR30537">
    <property type="entry name" value="HTH-TYPE TRANSCRIPTIONAL REGULATOR"/>
    <property type="match status" value="1"/>
</dbReference>
<sequence>MSGMTLGELQALATVAERASFRAAAVELDISPSSLSHQISALERRIGVRLLNRTTRSVSVTAAGEAFLARVRPALRDIDDAVSEAARFRDTPSGLLRINASEGGAERLMPFVLAFMKRYPDIRIDLVNDGGFVDIVAAGFDAGVRLAESVPKGMIAVPFGGQERFVVAASPDYLARHGTPQNPEELKSHECIRARLPGGALIDWEFERGGDMLTVRVGGRLIVGGSQQAAMAAMDGLGVAYVHQPVAEDGLKAGRLIEVLGEWCLPFGGLCLYYPSSRQPSAALKAFVAALRRSGRN</sequence>
<keyword evidence="7" id="KW-1185">Reference proteome</keyword>
<dbReference type="PROSITE" id="PS50931">
    <property type="entry name" value="HTH_LYSR"/>
    <property type="match status" value="1"/>
</dbReference>
<evidence type="ECO:0000256" key="4">
    <source>
        <dbReference type="ARBA" id="ARBA00023163"/>
    </source>
</evidence>
<comment type="similarity">
    <text evidence="1">Belongs to the LysR transcriptional regulatory family.</text>
</comment>
<dbReference type="InterPro" id="IPR005119">
    <property type="entry name" value="LysR_subst-bd"/>
</dbReference>
<dbReference type="InterPro" id="IPR036390">
    <property type="entry name" value="WH_DNA-bd_sf"/>
</dbReference>
<keyword evidence="4" id="KW-0804">Transcription</keyword>
<dbReference type="CDD" id="cd08474">
    <property type="entry name" value="PBP2_CrgA_like_5"/>
    <property type="match status" value="1"/>
</dbReference>
<dbReference type="RefSeq" id="WP_045683027.1">
    <property type="nucleotide sequence ID" value="NZ_CP010803.1"/>
</dbReference>
<name>A0A0D5LSS5_MAREN</name>
<evidence type="ECO:0000259" key="5">
    <source>
        <dbReference type="PROSITE" id="PS50931"/>
    </source>
</evidence>
<dbReference type="GO" id="GO:0003700">
    <property type="term" value="F:DNA-binding transcription factor activity"/>
    <property type="evidence" value="ECO:0007669"/>
    <property type="project" value="InterPro"/>
</dbReference>
<dbReference type="AlphaFoldDB" id="A0A0D5LSS5"/>
<evidence type="ECO:0000313" key="6">
    <source>
        <dbReference type="EMBL" id="AJY47005.1"/>
    </source>
</evidence>
<dbReference type="GO" id="GO:0006351">
    <property type="term" value="P:DNA-templated transcription"/>
    <property type="evidence" value="ECO:0007669"/>
    <property type="project" value="TreeGrafter"/>
</dbReference>
<dbReference type="EMBL" id="CP010803">
    <property type="protein sequence ID" value="AJY47005.1"/>
    <property type="molecule type" value="Genomic_DNA"/>
</dbReference>
<dbReference type="OrthoDB" id="9813056at2"/>
<evidence type="ECO:0000256" key="1">
    <source>
        <dbReference type="ARBA" id="ARBA00009437"/>
    </source>
</evidence>
<dbReference type="STRING" id="1486262.TM49_17055"/>
<dbReference type="SUPFAM" id="SSF46785">
    <property type="entry name" value="Winged helix' DNA-binding domain"/>
    <property type="match status" value="1"/>
</dbReference>